<proteinExistence type="inferred from homology"/>
<accession>A0A3M9N4L1</accession>
<keyword evidence="4" id="KW-0812">Transmembrane</keyword>
<feature type="transmembrane region" description="Helical" evidence="4">
    <location>
        <begin position="1079"/>
        <end position="1099"/>
    </location>
</feature>
<dbReference type="EMBL" id="RJJR01000025">
    <property type="protein sequence ID" value="RNI32730.1"/>
    <property type="molecule type" value="Genomic_DNA"/>
</dbReference>
<dbReference type="InterPro" id="IPR029070">
    <property type="entry name" value="Chitinase_insertion_sf"/>
</dbReference>
<evidence type="ECO:0000256" key="3">
    <source>
        <dbReference type="ARBA" id="ARBA00022679"/>
    </source>
</evidence>
<sequence length="1159" mass="131488">MSNNKPTQIFQTDKPTRWKRFKWTGRLLLMIAIFFLVVLGIALYSGSLPNVPNLQAKAREYQSSLDPSNPLVLKNAQNIKYKGFKDFLLNKLKKDSLKKNTKNAFSKVNSLSLIRAAFYTPWNAKLSLDDLEKNADKINTIFPEWLFIDTVTHRLQTRIDSAGLKMMKQNHLRIMPILSNFNSSKKDFDGKLLNKILNDSILQKNFIQQIVDTLSWYQLAGINVDFEELDEKSNAPLTSFQRQLYNALHAKNMLVSMDVEPKNEDYDYKKLSDYNDYIILMAYDEYNGSTGPGPISAQKWIEDALSWTSDRINPEKIILGVGAFGYSWTDGKIDSLPLTYNEAINRAKTVNANIIYDDDSYNLHYSYITQSADDSTDIQNHEVWFTDAATTFNILRFSDEFPTAGTALWRLSSEDPRIWKYYNRSLSNDSLDKHPFNFDSLKTMPVVINSVIFQGEGEVLDILYSPQQGKVSLEIDSSEQLIAEQKYLQLPSGYVIRKFAEDTTVGKGHKLILTFDDGPSAEWTPKILSILERKKVPATFFVIGINAEQNIPLLQREYKDGFEIGNHTFTHHNIAEMSLSRAALEMKLTRLLIESVTGHSTILFRAPYNADSEPQTYDELAPIQRSRDENYLTINESIDPNDWAPGVSADSIVARVIRQEEATNASIILLHDAGGDTREATVEALPRIIDYFKKKGYVFTNVSDLMGKTRDQVMPGVSNARDRWTRKFNFFLAESTYWGGQILFTLFIIGILLSIGRMILMALLASIQKRKEQNAATTFTPFLSGDEENFPLVSIIVPAYNEEVNSIRTINSLLSQNYPKLEIIFVDDGSKDHTFEIVNEHFKQNSKVHVFSKINGGKASALNFGIEKSSGDFVVCIDADTQLKSDAVSLLMQKFDSENVAAVAGNVKVGNEVNMITIWQSIEYITSQNFDRRAFDLLNCITVVPGAIGAFKKEAIISAGGFTTDTLAEDCDLTMRLLRQDYVVRNCTAAISYTEAPETFKQFLKQRFRWSFGVMQCFWKHRDTIFNSKYKNFGMIAMPNILIYQIILPILAPLADLILVFSLLAASFGIVVASIPHIILYYFIFTLVDIAGAALAFAYEKENAVKLIWMLPQRLVYRQLMYYILLKSFNKAIKGEIQSWGALKRTGTVKEVAVVKVEN</sequence>
<comment type="similarity">
    <text evidence="1">Belongs to the glycosyltransferase 2 family.</text>
</comment>
<evidence type="ECO:0000259" key="6">
    <source>
        <dbReference type="PROSITE" id="PS51910"/>
    </source>
</evidence>
<feature type="transmembrane region" description="Helical" evidence="4">
    <location>
        <begin position="742"/>
        <end position="764"/>
    </location>
</feature>
<dbReference type="Pfam" id="PF00704">
    <property type="entry name" value="Glyco_hydro_18"/>
    <property type="match status" value="1"/>
</dbReference>
<dbReference type="RefSeq" id="WP_123122573.1">
    <property type="nucleotide sequence ID" value="NZ_RJJR01000025.1"/>
</dbReference>
<keyword evidence="8" id="KW-1185">Reference proteome</keyword>
<evidence type="ECO:0000256" key="1">
    <source>
        <dbReference type="ARBA" id="ARBA00006739"/>
    </source>
</evidence>
<evidence type="ECO:0000313" key="7">
    <source>
        <dbReference type="EMBL" id="RNI32730.1"/>
    </source>
</evidence>
<dbReference type="CDD" id="cd06423">
    <property type="entry name" value="CESA_like"/>
    <property type="match status" value="1"/>
</dbReference>
<dbReference type="SUPFAM" id="SSF53448">
    <property type="entry name" value="Nucleotide-diphospho-sugar transferases"/>
    <property type="match status" value="1"/>
</dbReference>
<dbReference type="Proteomes" id="UP000267223">
    <property type="component" value="Unassembled WGS sequence"/>
</dbReference>
<dbReference type="Gene3D" id="3.20.20.80">
    <property type="entry name" value="Glycosidases"/>
    <property type="match status" value="1"/>
</dbReference>
<feature type="domain" description="GH18" evidence="6">
    <location>
        <begin position="113"/>
        <end position="429"/>
    </location>
</feature>
<evidence type="ECO:0000259" key="5">
    <source>
        <dbReference type="PROSITE" id="PS51677"/>
    </source>
</evidence>
<organism evidence="7 8">
    <name type="scientific">Hanamia caeni</name>
    <dbReference type="NCBI Taxonomy" id="2294116"/>
    <lineage>
        <taxon>Bacteria</taxon>
        <taxon>Pseudomonadati</taxon>
        <taxon>Bacteroidota</taxon>
        <taxon>Chitinophagia</taxon>
        <taxon>Chitinophagales</taxon>
        <taxon>Chitinophagaceae</taxon>
        <taxon>Hanamia</taxon>
    </lineage>
</organism>
<dbReference type="OrthoDB" id="9766299at2"/>
<evidence type="ECO:0000313" key="8">
    <source>
        <dbReference type="Proteomes" id="UP000267223"/>
    </source>
</evidence>
<dbReference type="CDD" id="cd10962">
    <property type="entry name" value="CE4_GT2-like"/>
    <property type="match status" value="1"/>
</dbReference>
<protein>
    <submittedName>
        <fullName evidence="7">Glycosyltransferase</fullName>
    </submittedName>
</protein>
<dbReference type="PANTHER" id="PTHR43630">
    <property type="entry name" value="POLY-BETA-1,6-N-ACETYL-D-GLUCOSAMINE SYNTHASE"/>
    <property type="match status" value="1"/>
</dbReference>
<dbReference type="InterPro" id="IPR002509">
    <property type="entry name" value="NODB_dom"/>
</dbReference>
<dbReference type="GO" id="GO:0016810">
    <property type="term" value="F:hydrolase activity, acting on carbon-nitrogen (but not peptide) bonds"/>
    <property type="evidence" value="ECO:0007669"/>
    <property type="project" value="InterPro"/>
</dbReference>
<dbReference type="GO" id="GO:0008061">
    <property type="term" value="F:chitin binding"/>
    <property type="evidence" value="ECO:0007669"/>
    <property type="project" value="InterPro"/>
</dbReference>
<dbReference type="Gene3D" id="3.90.550.10">
    <property type="entry name" value="Spore Coat Polysaccharide Biosynthesis Protein SpsA, Chain A"/>
    <property type="match status" value="1"/>
</dbReference>
<dbReference type="InterPro" id="IPR001173">
    <property type="entry name" value="Glyco_trans_2-like"/>
</dbReference>
<dbReference type="InterPro" id="IPR001223">
    <property type="entry name" value="Glyco_hydro18_cat"/>
</dbReference>
<dbReference type="GO" id="GO:0016757">
    <property type="term" value="F:glycosyltransferase activity"/>
    <property type="evidence" value="ECO:0007669"/>
    <property type="project" value="UniProtKB-KW"/>
</dbReference>
<evidence type="ECO:0000256" key="4">
    <source>
        <dbReference type="SAM" id="Phobius"/>
    </source>
</evidence>
<keyword evidence="4" id="KW-1133">Transmembrane helix</keyword>
<keyword evidence="3 7" id="KW-0808">Transferase</keyword>
<dbReference type="SMART" id="SM00636">
    <property type="entry name" value="Glyco_18"/>
    <property type="match status" value="1"/>
</dbReference>
<dbReference type="Gene3D" id="3.10.50.10">
    <property type="match status" value="1"/>
</dbReference>
<feature type="transmembrane region" description="Helical" evidence="4">
    <location>
        <begin position="1041"/>
        <end position="1073"/>
    </location>
</feature>
<comment type="caution">
    <text evidence="7">The sequence shown here is derived from an EMBL/GenBank/DDBJ whole genome shotgun (WGS) entry which is preliminary data.</text>
</comment>
<dbReference type="InterPro" id="IPR017853">
    <property type="entry name" value="GH"/>
</dbReference>
<gene>
    <name evidence="7" type="ORF">EFY79_20200</name>
</gene>
<dbReference type="SUPFAM" id="SSF88713">
    <property type="entry name" value="Glycoside hydrolase/deacetylase"/>
    <property type="match status" value="1"/>
</dbReference>
<dbReference type="AlphaFoldDB" id="A0A3M9N4L1"/>
<feature type="transmembrane region" description="Helical" evidence="4">
    <location>
        <begin position="27"/>
        <end position="46"/>
    </location>
</feature>
<dbReference type="PANTHER" id="PTHR43630:SF1">
    <property type="entry name" value="POLY-BETA-1,6-N-ACETYL-D-GLUCOSAMINE SYNTHASE"/>
    <property type="match status" value="1"/>
</dbReference>
<dbReference type="InterPro" id="IPR011583">
    <property type="entry name" value="Chitinase_II/V-like_cat"/>
</dbReference>
<dbReference type="PROSITE" id="PS51910">
    <property type="entry name" value="GH18_2"/>
    <property type="match status" value="1"/>
</dbReference>
<dbReference type="Pfam" id="PF01522">
    <property type="entry name" value="Polysacc_deac_1"/>
    <property type="match status" value="1"/>
</dbReference>
<name>A0A3M9N4L1_9BACT</name>
<evidence type="ECO:0000256" key="2">
    <source>
        <dbReference type="ARBA" id="ARBA00022676"/>
    </source>
</evidence>
<keyword evidence="2" id="KW-0328">Glycosyltransferase</keyword>
<dbReference type="Gene3D" id="3.20.20.370">
    <property type="entry name" value="Glycoside hydrolase/deacetylase"/>
    <property type="match status" value="1"/>
</dbReference>
<reference evidence="7 8" key="1">
    <citation type="submission" date="2018-11" db="EMBL/GenBank/DDBJ databases">
        <title>Draft genome sequence of Ferruginibacter sp. BO-59.</title>
        <authorList>
            <person name="Im W.T."/>
        </authorList>
    </citation>
    <scope>NUCLEOTIDE SEQUENCE [LARGE SCALE GENOMIC DNA]</scope>
    <source>
        <strain evidence="7 8">BO-59</strain>
    </source>
</reference>
<dbReference type="GO" id="GO:0005975">
    <property type="term" value="P:carbohydrate metabolic process"/>
    <property type="evidence" value="ECO:0007669"/>
    <property type="project" value="InterPro"/>
</dbReference>
<dbReference type="InterPro" id="IPR011330">
    <property type="entry name" value="Glyco_hydro/deAcase_b/a-brl"/>
</dbReference>
<dbReference type="Pfam" id="PF00535">
    <property type="entry name" value="Glycos_transf_2"/>
    <property type="match status" value="1"/>
</dbReference>
<dbReference type="InterPro" id="IPR029044">
    <property type="entry name" value="Nucleotide-diphossugar_trans"/>
</dbReference>
<dbReference type="SUPFAM" id="SSF51445">
    <property type="entry name" value="(Trans)glycosidases"/>
    <property type="match status" value="1"/>
</dbReference>
<keyword evidence="4" id="KW-0472">Membrane</keyword>
<feature type="domain" description="NodB homology" evidence="5">
    <location>
        <begin position="509"/>
        <end position="700"/>
    </location>
</feature>
<dbReference type="PROSITE" id="PS51677">
    <property type="entry name" value="NODB"/>
    <property type="match status" value="1"/>
</dbReference>